<dbReference type="InterPro" id="IPR010095">
    <property type="entry name" value="Cas12f1-like_TNB"/>
</dbReference>
<evidence type="ECO:0000256" key="1">
    <source>
        <dbReference type="ARBA" id="ARBA00023125"/>
    </source>
</evidence>
<keyword evidence="1" id="KW-0238">DNA-binding</keyword>
<evidence type="ECO:0000313" key="3">
    <source>
        <dbReference type="EMBL" id="MXQ55562.1"/>
    </source>
</evidence>
<dbReference type="AlphaFoldDB" id="A0A6I4W5H3"/>
<keyword evidence="4" id="KW-1185">Reference proteome</keyword>
<evidence type="ECO:0000259" key="2">
    <source>
        <dbReference type="Pfam" id="PF07282"/>
    </source>
</evidence>
<gene>
    <name evidence="3" type="ORF">GSM42_17915</name>
</gene>
<reference evidence="3 4" key="1">
    <citation type="submission" date="2019-12" db="EMBL/GenBank/DDBJ databases">
        <title>Whole-genome analyses of novel actinobacteria.</title>
        <authorList>
            <person name="Sahin N."/>
            <person name="Saygin H."/>
        </authorList>
    </citation>
    <scope>NUCLEOTIDE SEQUENCE [LARGE SCALE GENOMIC DNA]</scope>
    <source>
        <strain evidence="3 4">KC615</strain>
    </source>
</reference>
<evidence type="ECO:0000313" key="4">
    <source>
        <dbReference type="Proteomes" id="UP000430692"/>
    </source>
</evidence>
<accession>A0A6I4W5H3</accession>
<dbReference type="Pfam" id="PF07282">
    <property type="entry name" value="Cas12f1-like_TNB"/>
    <property type="match status" value="1"/>
</dbReference>
<feature type="domain" description="Cas12f1-like TNB" evidence="2">
    <location>
        <begin position="5"/>
        <end position="39"/>
    </location>
</feature>
<name>A0A6I4W5H3_9BACL</name>
<dbReference type="GO" id="GO:0003677">
    <property type="term" value="F:DNA binding"/>
    <property type="evidence" value="ECO:0007669"/>
    <property type="project" value="UniProtKB-KW"/>
</dbReference>
<organism evidence="3 4">
    <name type="scientific">Shimazuella alba</name>
    <dbReference type="NCBI Taxonomy" id="2690964"/>
    <lineage>
        <taxon>Bacteria</taxon>
        <taxon>Bacillati</taxon>
        <taxon>Bacillota</taxon>
        <taxon>Bacilli</taxon>
        <taxon>Bacillales</taxon>
        <taxon>Thermoactinomycetaceae</taxon>
        <taxon>Shimazuella</taxon>
    </lineage>
</organism>
<protein>
    <submittedName>
        <fullName evidence="3">Transposase</fullName>
    </submittedName>
</protein>
<dbReference type="EMBL" id="WUUL01000016">
    <property type="protein sequence ID" value="MXQ55562.1"/>
    <property type="molecule type" value="Genomic_DNA"/>
</dbReference>
<proteinExistence type="predicted"/>
<dbReference type="Proteomes" id="UP000430692">
    <property type="component" value="Unassembled WGS sequence"/>
</dbReference>
<sequence length="41" mass="4800">MNWSFGKVHAYLAYKLEIQGIRLHGVKEFYTSHTCPVCKEN</sequence>
<comment type="caution">
    <text evidence="3">The sequence shown here is derived from an EMBL/GenBank/DDBJ whole genome shotgun (WGS) entry which is preliminary data.</text>
</comment>